<gene>
    <name evidence="2" type="ORF">QR680_003979</name>
</gene>
<protein>
    <recommendedName>
        <fullName evidence="1">TAR DNA-binding protein 43 N-terminal domain-containing protein</fullName>
    </recommendedName>
</protein>
<dbReference type="Proteomes" id="UP001175271">
    <property type="component" value="Unassembled WGS sequence"/>
</dbReference>
<feature type="domain" description="TAR DNA-binding protein 43 N-terminal" evidence="1">
    <location>
        <begin position="79"/>
        <end position="152"/>
    </location>
</feature>
<evidence type="ECO:0000313" key="2">
    <source>
        <dbReference type="EMBL" id="KAK0408472.1"/>
    </source>
</evidence>
<comment type="caution">
    <text evidence="2">The sequence shown here is derived from an EMBL/GenBank/DDBJ whole genome shotgun (WGS) entry which is preliminary data.</text>
</comment>
<dbReference type="InterPro" id="IPR041105">
    <property type="entry name" value="TDP-43_N"/>
</dbReference>
<dbReference type="Pfam" id="PF18694">
    <property type="entry name" value="TDP-43_N"/>
    <property type="match status" value="1"/>
</dbReference>
<name>A0AA39HM91_9BILA</name>
<accession>A0AA39HM91</accession>
<proteinExistence type="predicted"/>
<sequence>MPVRTIRKPTVVQQLNTFYASNKGIEKYALGKEDYLPINASLEDRMEHVRKNQTKIDKLMEEIEQLSKEEEERKVCTEVKIISEEDDDGLFLPICQETGCLKMSDLRAGFPQASGICFRADDGVTDRLHFPDDFGLISPPESGWDSTDIYVFYPYRDDSEDEE</sequence>
<dbReference type="AlphaFoldDB" id="A0AA39HM91"/>
<keyword evidence="3" id="KW-1185">Reference proteome</keyword>
<organism evidence="2 3">
    <name type="scientific">Steinernema hermaphroditum</name>
    <dbReference type="NCBI Taxonomy" id="289476"/>
    <lineage>
        <taxon>Eukaryota</taxon>
        <taxon>Metazoa</taxon>
        <taxon>Ecdysozoa</taxon>
        <taxon>Nematoda</taxon>
        <taxon>Chromadorea</taxon>
        <taxon>Rhabditida</taxon>
        <taxon>Tylenchina</taxon>
        <taxon>Panagrolaimomorpha</taxon>
        <taxon>Strongyloidoidea</taxon>
        <taxon>Steinernematidae</taxon>
        <taxon>Steinernema</taxon>
    </lineage>
</organism>
<reference evidence="2" key="1">
    <citation type="submission" date="2023-06" db="EMBL/GenBank/DDBJ databases">
        <title>Genomic analysis of the entomopathogenic nematode Steinernema hermaphroditum.</title>
        <authorList>
            <person name="Schwarz E.M."/>
            <person name="Heppert J.K."/>
            <person name="Baniya A."/>
            <person name="Schwartz H.T."/>
            <person name="Tan C.-H."/>
            <person name="Antoshechkin I."/>
            <person name="Sternberg P.W."/>
            <person name="Goodrich-Blair H."/>
            <person name="Dillman A.R."/>
        </authorList>
    </citation>
    <scope>NUCLEOTIDE SEQUENCE</scope>
    <source>
        <strain evidence="2">PS9179</strain>
        <tissue evidence="2">Whole animal</tissue>
    </source>
</reference>
<evidence type="ECO:0000313" key="3">
    <source>
        <dbReference type="Proteomes" id="UP001175271"/>
    </source>
</evidence>
<dbReference type="EMBL" id="JAUCMV010000003">
    <property type="protein sequence ID" value="KAK0408472.1"/>
    <property type="molecule type" value="Genomic_DNA"/>
</dbReference>
<evidence type="ECO:0000259" key="1">
    <source>
        <dbReference type="Pfam" id="PF18694"/>
    </source>
</evidence>